<dbReference type="Proteomes" id="UP001497472">
    <property type="component" value="Unassembled WGS sequence"/>
</dbReference>
<dbReference type="FunFam" id="3.60.21.10:FF:000020">
    <property type="entry name" value="NT5E isoform 4"/>
    <property type="match status" value="1"/>
</dbReference>
<organism evidence="9 10">
    <name type="scientific">Leptosia nina</name>
    <dbReference type="NCBI Taxonomy" id="320188"/>
    <lineage>
        <taxon>Eukaryota</taxon>
        <taxon>Metazoa</taxon>
        <taxon>Ecdysozoa</taxon>
        <taxon>Arthropoda</taxon>
        <taxon>Hexapoda</taxon>
        <taxon>Insecta</taxon>
        <taxon>Pterygota</taxon>
        <taxon>Neoptera</taxon>
        <taxon>Endopterygota</taxon>
        <taxon>Lepidoptera</taxon>
        <taxon>Glossata</taxon>
        <taxon>Ditrysia</taxon>
        <taxon>Papilionoidea</taxon>
        <taxon>Pieridae</taxon>
        <taxon>Pierinae</taxon>
        <taxon>Leptosia</taxon>
    </lineage>
</organism>
<dbReference type="InterPro" id="IPR029052">
    <property type="entry name" value="Metallo-depent_PP-like"/>
</dbReference>
<comment type="caution">
    <text evidence="9">The sequence shown here is derived from an EMBL/GenBank/DDBJ whole genome shotgun (WGS) entry which is preliminary data.</text>
</comment>
<dbReference type="CDD" id="cd07409">
    <property type="entry name" value="MPP_CD73_N"/>
    <property type="match status" value="1"/>
</dbReference>
<dbReference type="SUPFAM" id="SSF55816">
    <property type="entry name" value="5'-nucleotidase (syn. UDP-sugar hydrolase), C-terminal domain"/>
    <property type="match status" value="1"/>
</dbReference>
<dbReference type="GO" id="GO:0000166">
    <property type="term" value="F:nucleotide binding"/>
    <property type="evidence" value="ECO:0007669"/>
    <property type="project" value="UniProtKB-KW"/>
</dbReference>
<gene>
    <name evidence="9" type="ORF">LNINA_LOCUS1658</name>
</gene>
<accession>A0AAV1IX15</accession>
<keyword evidence="5 6" id="KW-0378">Hydrolase</keyword>
<dbReference type="GO" id="GO:0006196">
    <property type="term" value="P:AMP catabolic process"/>
    <property type="evidence" value="ECO:0007669"/>
    <property type="project" value="TreeGrafter"/>
</dbReference>
<dbReference type="AlphaFoldDB" id="A0AAV1IX15"/>
<dbReference type="InterPro" id="IPR006179">
    <property type="entry name" value="5_nucleotidase/apyrase"/>
</dbReference>
<dbReference type="Pfam" id="PF02872">
    <property type="entry name" value="5_nucleotid_C"/>
    <property type="match status" value="1"/>
</dbReference>
<dbReference type="Gene3D" id="3.60.21.10">
    <property type="match status" value="1"/>
</dbReference>
<proteinExistence type="inferred from homology"/>
<evidence type="ECO:0000256" key="6">
    <source>
        <dbReference type="RuleBase" id="RU362119"/>
    </source>
</evidence>
<evidence type="ECO:0000313" key="10">
    <source>
        <dbReference type="Proteomes" id="UP001497472"/>
    </source>
</evidence>
<dbReference type="Pfam" id="PF00149">
    <property type="entry name" value="Metallophos"/>
    <property type="match status" value="1"/>
</dbReference>
<feature type="domain" description="5'-Nucleotidase C-terminal" evidence="8">
    <location>
        <begin position="327"/>
        <end position="492"/>
    </location>
</feature>
<keyword evidence="2" id="KW-0479">Metal-binding</keyword>
<dbReference type="PANTHER" id="PTHR11575:SF32">
    <property type="entry name" value="APYRASE-LIKE PROTEIN"/>
    <property type="match status" value="1"/>
</dbReference>
<dbReference type="GO" id="GO:0046872">
    <property type="term" value="F:metal ion binding"/>
    <property type="evidence" value="ECO:0007669"/>
    <property type="project" value="UniProtKB-KW"/>
</dbReference>
<dbReference type="InterPro" id="IPR008334">
    <property type="entry name" value="5'-Nucleotdase_C"/>
</dbReference>
<evidence type="ECO:0000256" key="3">
    <source>
        <dbReference type="ARBA" id="ARBA00022729"/>
    </source>
</evidence>
<evidence type="ECO:0000313" key="9">
    <source>
        <dbReference type="EMBL" id="CAK1541699.1"/>
    </source>
</evidence>
<dbReference type="PRINTS" id="PR01607">
    <property type="entry name" value="APYRASEFAMLY"/>
</dbReference>
<evidence type="ECO:0000256" key="4">
    <source>
        <dbReference type="ARBA" id="ARBA00022741"/>
    </source>
</evidence>
<evidence type="ECO:0000259" key="8">
    <source>
        <dbReference type="Pfam" id="PF02872"/>
    </source>
</evidence>
<evidence type="ECO:0008006" key="11">
    <source>
        <dbReference type="Google" id="ProtNLM"/>
    </source>
</evidence>
<evidence type="ECO:0000256" key="5">
    <source>
        <dbReference type="ARBA" id="ARBA00022801"/>
    </source>
</evidence>
<evidence type="ECO:0000256" key="1">
    <source>
        <dbReference type="ARBA" id="ARBA00006654"/>
    </source>
</evidence>
<keyword evidence="3 6" id="KW-0732">Signal</keyword>
<feature type="domain" description="Calcineurin-like phosphoesterase" evidence="7">
    <location>
        <begin position="26"/>
        <end position="241"/>
    </location>
</feature>
<comment type="similarity">
    <text evidence="1 6">Belongs to the 5'-nucleotidase family.</text>
</comment>
<feature type="signal peptide" evidence="6">
    <location>
        <begin position="1"/>
        <end position="22"/>
    </location>
</feature>
<dbReference type="GO" id="GO:0005886">
    <property type="term" value="C:plasma membrane"/>
    <property type="evidence" value="ECO:0007669"/>
    <property type="project" value="TreeGrafter"/>
</dbReference>
<dbReference type="PANTHER" id="PTHR11575">
    <property type="entry name" value="5'-NUCLEOTIDASE-RELATED"/>
    <property type="match status" value="1"/>
</dbReference>
<dbReference type="InterPro" id="IPR036907">
    <property type="entry name" value="5'-Nucleotdase_C_sf"/>
</dbReference>
<feature type="chain" id="PRO_5043113614" description="Apyrase" evidence="6">
    <location>
        <begin position="23"/>
        <end position="530"/>
    </location>
</feature>
<evidence type="ECO:0000259" key="7">
    <source>
        <dbReference type="Pfam" id="PF00149"/>
    </source>
</evidence>
<name>A0AAV1IX15_9NEOP</name>
<sequence length="530" mass="60180">MRSLFFLIFGLTVSNVVLYCEGHYPMHIIHYNDFHARFEETSDDFLICDHEKESCYGGLPRLVYEIEAIRHQHPDSILLDAGDSFQGTYWYTLLKWNATQYFLNMLNNDAHAIGNHEFDDDIEGLVPYLANLKAPVLAANLDSSEEPRLHGLYRSYTIIQRNGKKIGIIGVTTTVTPSLAPVGKVKFTDPREAALRESKKLHKMGINMILLLSHCGYPIDVEIAQDYGKYIDVIIGGHSHRDKTVIFPYLTTVESNDDSNHKVIVLQTDAFTKFLGNISLYFDCDGNIVDWSGEPIALDNSIPEDENTKNALEPYADMVHAAAAKKIGYIDRSMDHRDCVHGECLLGNFLTDAIKDIAKTKVKSRHPFIALIQRSNMRAVIPEGDLTEGSVVEMFPYFDYLKSFELQGKYIMEALERSASDLMSSRTFTGPWLLQVSGLQVTYNISRPEGHRVKSVFLTNKLIKIPLNSQRTYQVVAPIYIANGGDGYTMLGDNKRNTQDLGFDQLGLREYIKRYKKFHPRLENRINIES</sequence>
<evidence type="ECO:0000256" key="2">
    <source>
        <dbReference type="ARBA" id="ARBA00022723"/>
    </source>
</evidence>
<keyword evidence="4 6" id="KW-0547">Nucleotide-binding</keyword>
<reference evidence="9 10" key="1">
    <citation type="submission" date="2023-11" db="EMBL/GenBank/DDBJ databases">
        <authorList>
            <person name="Okamura Y."/>
        </authorList>
    </citation>
    <scope>NUCLEOTIDE SEQUENCE [LARGE SCALE GENOMIC DNA]</scope>
</reference>
<dbReference type="SUPFAM" id="SSF56300">
    <property type="entry name" value="Metallo-dependent phosphatases"/>
    <property type="match status" value="1"/>
</dbReference>
<dbReference type="EMBL" id="CAVLEF010000002">
    <property type="protein sequence ID" value="CAK1541699.1"/>
    <property type="molecule type" value="Genomic_DNA"/>
</dbReference>
<dbReference type="GO" id="GO:0008253">
    <property type="term" value="F:5'-nucleotidase activity"/>
    <property type="evidence" value="ECO:0007669"/>
    <property type="project" value="TreeGrafter"/>
</dbReference>
<keyword evidence="10" id="KW-1185">Reference proteome</keyword>
<protein>
    <recommendedName>
        <fullName evidence="11">Apyrase</fullName>
    </recommendedName>
</protein>
<dbReference type="Gene3D" id="3.90.780.10">
    <property type="entry name" value="5'-Nucleotidase, C-terminal domain"/>
    <property type="match status" value="1"/>
</dbReference>
<dbReference type="InterPro" id="IPR004843">
    <property type="entry name" value="Calcineurin-like_PHP"/>
</dbReference>